<dbReference type="AlphaFoldDB" id="A0A499UIJ2"/>
<organism evidence="3 4">
    <name type="scientific">Streptomyces antimycoticus</name>
    <dbReference type="NCBI Taxonomy" id="68175"/>
    <lineage>
        <taxon>Bacteria</taxon>
        <taxon>Bacillati</taxon>
        <taxon>Actinomycetota</taxon>
        <taxon>Actinomycetes</taxon>
        <taxon>Kitasatosporales</taxon>
        <taxon>Streptomycetaceae</taxon>
        <taxon>Streptomyces</taxon>
        <taxon>Streptomyces violaceusniger group</taxon>
    </lineage>
</organism>
<feature type="region of interest" description="Disordered" evidence="1">
    <location>
        <begin position="89"/>
        <end position="136"/>
    </location>
</feature>
<gene>
    <name evidence="3" type="ORF">SSPO_042020</name>
</gene>
<dbReference type="EMBL" id="AP019620">
    <property type="protein sequence ID" value="BBJ41484.1"/>
    <property type="molecule type" value="Genomic_DNA"/>
</dbReference>
<proteinExistence type="predicted"/>
<keyword evidence="2" id="KW-0472">Membrane</keyword>
<feature type="compositionally biased region" description="Gly residues" evidence="1">
    <location>
        <begin position="98"/>
        <end position="136"/>
    </location>
</feature>
<reference evidence="3 4" key="1">
    <citation type="journal article" date="2020" name="Int. J. Syst. Evol. Microbiol.">
        <title>Reclassification of Streptomyces castelarensis and Streptomyces sporoclivatus as later heterotypic synonyms of Streptomyces antimycoticus.</title>
        <authorList>
            <person name="Komaki H."/>
            <person name="Tamura T."/>
        </authorList>
    </citation>
    <scope>NUCLEOTIDE SEQUENCE [LARGE SCALE GENOMIC DNA]</scope>
    <source>
        <strain evidence="3 4">NBRC 100767</strain>
    </source>
</reference>
<feature type="transmembrane region" description="Helical" evidence="2">
    <location>
        <begin position="30"/>
        <end position="50"/>
    </location>
</feature>
<sequence length="136" mass="13662">MSEEYVYRSEVEELEQKSATAARLFDVRRIIGGLFVIYAIIVLIAGFTASDADVKKASGININLWTGWCMLAVGLLFLLWMKLRPLSAPGTAPKPETGPGGGTGPGTGTGTGPGTGPGSGAGPGGPGAGGPGAGED</sequence>
<evidence type="ECO:0000313" key="4">
    <source>
        <dbReference type="Proteomes" id="UP000463951"/>
    </source>
</evidence>
<name>A0A499UIJ2_9ACTN</name>
<dbReference type="Proteomes" id="UP000463951">
    <property type="component" value="Chromosome"/>
</dbReference>
<accession>A0A499UIJ2</accession>
<keyword evidence="2" id="KW-0812">Transmembrane</keyword>
<evidence type="ECO:0000256" key="2">
    <source>
        <dbReference type="SAM" id="Phobius"/>
    </source>
</evidence>
<protein>
    <submittedName>
        <fullName evidence="3">Uncharacterized protein</fullName>
    </submittedName>
</protein>
<feature type="transmembrane region" description="Helical" evidence="2">
    <location>
        <begin position="62"/>
        <end position="81"/>
    </location>
</feature>
<evidence type="ECO:0000313" key="3">
    <source>
        <dbReference type="EMBL" id="BBJ41484.1"/>
    </source>
</evidence>
<evidence type="ECO:0000256" key="1">
    <source>
        <dbReference type="SAM" id="MobiDB-lite"/>
    </source>
</evidence>
<keyword evidence="2" id="KW-1133">Transmembrane helix</keyword>